<proteinExistence type="predicted"/>
<dbReference type="AlphaFoldDB" id="A0A8D8K3E3"/>
<accession>A0A8D8K3E3</accession>
<sequence length="140" mass="15406">MHLFQCLKVTGMNTEKSGDEKTIRTSDLKAQIDGKFATNGCVACRNFRHFESAASGQHFDRIDSFGSCPALSQINPYSLRTQFWVAAPSLATRGCVLLEVVALLNFALGGGTSTRFDVWPRTQPANYLWLRTAITGCVVQ</sequence>
<reference evidence="1" key="1">
    <citation type="submission" date="2021-05" db="EMBL/GenBank/DDBJ databases">
        <authorList>
            <person name="Alioto T."/>
            <person name="Alioto T."/>
            <person name="Gomez Garrido J."/>
        </authorList>
    </citation>
    <scope>NUCLEOTIDE SEQUENCE</scope>
</reference>
<name>A0A8D8K3E3_CULPI</name>
<dbReference type="EMBL" id="HBUE01207576">
    <property type="protein sequence ID" value="CAG6532932.1"/>
    <property type="molecule type" value="Transcribed_RNA"/>
</dbReference>
<organism evidence="1">
    <name type="scientific">Culex pipiens</name>
    <name type="common">House mosquito</name>
    <dbReference type="NCBI Taxonomy" id="7175"/>
    <lineage>
        <taxon>Eukaryota</taxon>
        <taxon>Metazoa</taxon>
        <taxon>Ecdysozoa</taxon>
        <taxon>Arthropoda</taxon>
        <taxon>Hexapoda</taxon>
        <taxon>Insecta</taxon>
        <taxon>Pterygota</taxon>
        <taxon>Neoptera</taxon>
        <taxon>Endopterygota</taxon>
        <taxon>Diptera</taxon>
        <taxon>Nematocera</taxon>
        <taxon>Culicoidea</taxon>
        <taxon>Culicidae</taxon>
        <taxon>Culicinae</taxon>
        <taxon>Culicini</taxon>
        <taxon>Culex</taxon>
        <taxon>Culex</taxon>
    </lineage>
</organism>
<protein>
    <submittedName>
        <fullName evidence="1">(northern house mosquito) hypothetical protein</fullName>
    </submittedName>
</protein>
<evidence type="ECO:0000313" key="1">
    <source>
        <dbReference type="EMBL" id="CAG6584804.1"/>
    </source>
</evidence>
<dbReference type="EMBL" id="HBUE01313882">
    <property type="protein sequence ID" value="CAG6584804.1"/>
    <property type="molecule type" value="Transcribed_RNA"/>
</dbReference>